<gene>
    <name evidence="2" type="ORF">GSCOC_T00013202001</name>
</gene>
<dbReference type="InterPro" id="IPR014710">
    <property type="entry name" value="RmlC-like_jellyroll"/>
</dbReference>
<dbReference type="Pfam" id="PF00190">
    <property type="entry name" value="Cupin_1"/>
    <property type="match status" value="1"/>
</dbReference>
<dbReference type="SUPFAM" id="SSF51182">
    <property type="entry name" value="RmlC-like cupins"/>
    <property type="match status" value="1"/>
</dbReference>
<dbReference type="Gene3D" id="2.60.120.10">
    <property type="entry name" value="Jelly Rolls"/>
    <property type="match status" value="1"/>
</dbReference>
<protein>
    <recommendedName>
        <fullName evidence="1">Cupin type-1 domain-containing protein</fullName>
    </recommendedName>
</protein>
<evidence type="ECO:0000313" key="2">
    <source>
        <dbReference type="EMBL" id="CDP17665.1"/>
    </source>
</evidence>
<accession>A0A068VA60</accession>
<evidence type="ECO:0000259" key="1">
    <source>
        <dbReference type="SMART" id="SM00835"/>
    </source>
</evidence>
<name>A0A068VA60_COFCA</name>
<dbReference type="InParanoid" id="A0A068VA60"/>
<dbReference type="InterPro" id="IPR011051">
    <property type="entry name" value="RmlC_Cupin_sf"/>
</dbReference>
<dbReference type="PhylomeDB" id="A0A068VA60"/>
<dbReference type="InterPro" id="IPR006045">
    <property type="entry name" value="Cupin_1"/>
</dbReference>
<dbReference type="Proteomes" id="UP000295252">
    <property type="component" value="Chromosome I"/>
</dbReference>
<proteinExistence type="predicted"/>
<dbReference type="PANTHER" id="PTHR31238">
    <property type="entry name" value="GERMIN-LIKE PROTEIN SUBFAMILY 3 MEMBER 3"/>
    <property type="match status" value="1"/>
</dbReference>
<dbReference type="AlphaFoldDB" id="A0A068VA60"/>
<dbReference type="STRING" id="49390.A0A068VA60"/>
<dbReference type="EMBL" id="HG739256">
    <property type="protein sequence ID" value="CDP17665.1"/>
    <property type="molecule type" value="Genomic_DNA"/>
</dbReference>
<dbReference type="SMART" id="SM00835">
    <property type="entry name" value="Cupin_1"/>
    <property type="match status" value="1"/>
</dbReference>
<sequence length="173" mass="19197">MVFARKDPSLATVEDFSFSGLHKAGNSNDAFGGKTTIVKVEVFPGRNILGTSITRVDIGPRGINRLKSENFHLHSLFSYQLIHLFLPLEGTLLLGFVTSNPENQVNEGDVFVFSMGLIHFQYNLGSVPVAALNFLKCSLQILSFDHIHPPIEKDILAKAFQVDRTVEKIQSKL</sequence>
<dbReference type="Gramene" id="CDP17665">
    <property type="protein sequence ID" value="CDP17665"/>
    <property type="gene ID" value="GSCOC_T00013202001"/>
</dbReference>
<keyword evidence="3" id="KW-1185">Reference proteome</keyword>
<evidence type="ECO:0000313" key="3">
    <source>
        <dbReference type="Proteomes" id="UP000295252"/>
    </source>
</evidence>
<reference evidence="3" key="1">
    <citation type="journal article" date="2014" name="Science">
        <title>The coffee genome provides insight into the convergent evolution of caffeine biosynthesis.</title>
        <authorList>
            <person name="Denoeud F."/>
            <person name="Carretero-Paulet L."/>
            <person name="Dereeper A."/>
            <person name="Droc G."/>
            <person name="Guyot R."/>
            <person name="Pietrella M."/>
            <person name="Zheng C."/>
            <person name="Alberti A."/>
            <person name="Anthony F."/>
            <person name="Aprea G."/>
            <person name="Aury J.M."/>
            <person name="Bento P."/>
            <person name="Bernard M."/>
            <person name="Bocs S."/>
            <person name="Campa C."/>
            <person name="Cenci A."/>
            <person name="Combes M.C."/>
            <person name="Crouzillat D."/>
            <person name="Da Silva C."/>
            <person name="Daddiego L."/>
            <person name="De Bellis F."/>
            <person name="Dussert S."/>
            <person name="Garsmeur O."/>
            <person name="Gayraud T."/>
            <person name="Guignon V."/>
            <person name="Jahn K."/>
            <person name="Jamilloux V."/>
            <person name="Joet T."/>
            <person name="Labadie K."/>
            <person name="Lan T."/>
            <person name="Leclercq J."/>
            <person name="Lepelley M."/>
            <person name="Leroy T."/>
            <person name="Li L.T."/>
            <person name="Librado P."/>
            <person name="Lopez L."/>
            <person name="Munoz A."/>
            <person name="Noel B."/>
            <person name="Pallavicini A."/>
            <person name="Perrotta G."/>
            <person name="Poncet V."/>
            <person name="Pot D."/>
            <person name="Priyono X."/>
            <person name="Rigoreau M."/>
            <person name="Rouard M."/>
            <person name="Rozas J."/>
            <person name="Tranchant-Dubreuil C."/>
            <person name="VanBuren R."/>
            <person name="Zhang Q."/>
            <person name="Andrade A.C."/>
            <person name="Argout X."/>
            <person name="Bertrand B."/>
            <person name="de Kochko A."/>
            <person name="Graziosi G."/>
            <person name="Henry R.J."/>
            <person name="Jayarama X."/>
            <person name="Ming R."/>
            <person name="Nagai C."/>
            <person name="Rounsley S."/>
            <person name="Sankoff D."/>
            <person name="Giuliano G."/>
            <person name="Albert V.A."/>
            <person name="Wincker P."/>
            <person name="Lashermes P."/>
        </authorList>
    </citation>
    <scope>NUCLEOTIDE SEQUENCE [LARGE SCALE GENOMIC DNA]</scope>
    <source>
        <strain evidence="3">cv. DH200-94</strain>
    </source>
</reference>
<organism evidence="2 3">
    <name type="scientific">Coffea canephora</name>
    <name type="common">Robusta coffee</name>
    <dbReference type="NCBI Taxonomy" id="49390"/>
    <lineage>
        <taxon>Eukaryota</taxon>
        <taxon>Viridiplantae</taxon>
        <taxon>Streptophyta</taxon>
        <taxon>Embryophyta</taxon>
        <taxon>Tracheophyta</taxon>
        <taxon>Spermatophyta</taxon>
        <taxon>Magnoliopsida</taxon>
        <taxon>eudicotyledons</taxon>
        <taxon>Gunneridae</taxon>
        <taxon>Pentapetalae</taxon>
        <taxon>asterids</taxon>
        <taxon>lamiids</taxon>
        <taxon>Gentianales</taxon>
        <taxon>Rubiaceae</taxon>
        <taxon>Ixoroideae</taxon>
        <taxon>Gardenieae complex</taxon>
        <taxon>Bertiereae - Coffeeae clade</taxon>
        <taxon>Coffeeae</taxon>
        <taxon>Coffea</taxon>
    </lineage>
</organism>
<feature type="domain" description="Cupin type-1" evidence="1">
    <location>
        <begin position="19"/>
        <end position="168"/>
    </location>
</feature>